<dbReference type="InterPro" id="IPR007553">
    <property type="entry name" value="2-thiour_desulf"/>
</dbReference>
<dbReference type="PANTHER" id="PTHR30087:SF1">
    <property type="entry name" value="HYPOTHETICAL CYTOSOLIC PROTEIN"/>
    <property type="match status" value="1"/>
</dbReference>
<dbReference type="Proteomes" id="UP000587991">
    <property type="component" value="Unassembled WGS sequence"/>
</dbReference>
<evidence type="ECO:0000313" key="2">
    <source>
        <dbReference type="Proteomes" id="UP000587991"/>
    </source>
</evidence>
<evidence type="ECO:0000313" key="1">
    <source>
        <dbReference type="EMBL" id="NLR76882.1"/>
    </source>
</evidence>
<dbReference type="RefSeq" id="WP_168878552.1">
    <property type="nucleotide sequence ID" value="NZ_JABAIM010000005.1"/>
</dbReference>
<protein>
    <submittedName>
        <fullName evidence="1">DUF523 domain-containing protein</fullName>
    </submittedName>
</protein>
<reference evidence="1 2" key="1">
    <citation type="submission" date="2020-04" db="EMBL/GenBank/DDBJ databases">
        <title>Draft genome of Leeia sp. IMCC25680.</title>
        <authorList>
            <person name="Song J."/>
            <person name="Cho J.-C."/>
        </authorList>
    </citation>
    <scope>NUCLEOTIDE SEQUENCE [LARGE SCALE GENOMIC DNA]</scope>
    <source>
        <strain evidence="1 2">IMCC25680</strain>
    </source>
</reference>
<proteinExistence type="predicted"/>
<keyword evidence="2" id="KW-1185">Reference proteome</keyword>
<dbReference type="AlphaFoldDB" id="A0A847SLR4"/>
<accession>A0A847SLR4</accession>
<comment type="caution">
    <text evidence="1">The sequence shown here is derived from an EMBL/GenBank/DDBJ whole genome shotgun (WGS) entry which is preliminary data.</text>
</comment>
<gene>
    <name evidence="1" type="ORF">HF682_17065</name>
</gene>
<organism evidence="1 2">
    <name type="scientific">Leeia aquatica</name>
    <dbReference type="NCBI Taxonomy" id="2725557"/>
    <lineage>
        <taxon>Bacteria</taxon>
        <taxon>Pseudomonadati</taxon>
        <taxon>Pseudomonadota</taxon>
        <taxon>Betaproteobacteria</taxon>
        <taxon>Neisseriales</taxon>
        <taxon>Leeiaceae</taxon>
        <taxon>Leeia</taxon>
    </lineage>
</organism>
<name>A0A847SLR4_9NEIS</name>
<dbReference type="EMBL" id="JABAIM010000005">
    <property type="protein sequence ID" value="NLR76882.1"/>
    <property type="molecule type" value="Genomic_DNA"/>
</dbReference>
<dbReference type="PANTHER" id="PTHR30087">
    <property type="entry name" value="INNER MEMBRANE PROTEIN"/>
    <property type="match status" value="1"/>
</dbReference>
<dbReference type="Pfam" id="PF04463">
    <property type="entry name" value="2-thiour_desulf"/>
    <property type="match status" value="1"/>
</dbReference>
<sequence>MQKILVSACLFGAPVRYDARPVPVPHPLWQQWLDEGRLVSLCPEMAGGLPAPRAPAEILGAGGGEAVWRGLARVVDKDGHDYTRPFLAGAEQALQLARQHACRVAVLKAGSPSCGHDLIYDGRFSGGKTAGDGVTAALLRANGIHVFDEHQLEQVAAWLASVDS</sequence>